<dbReference type="RefSeq" id="XP_062787506.1">
    <property type="nucleotide sequence ID" value="XM_062931455.1"/>
</dbReference>
<proteinExistence type="predicted"/>
<gene>
    <name evidence="2" type="ORF">CDEST_15299</name>
</gene>
<dbReference type="GeneID" id="87951799"/>
<evidence type="ECO:0000313" key="2">
    <source>
        <dbReference type="EMBL" id="WQF90285.1"/>
    </source>
</evidence>
<sequence length="327" mass="36387">MAIAYNTTHYSGFQVLSTTYKTISSFSVTSDVLIPNYLTEPTANCPKQAPIMLRYHGGGFITGASLTESFFNPWYMELANRQQAIIVSPNYRLAPEASMDDIMQDIEDHWNWIHTDLPAFIHQETAGGVNVDTGKVLVVGESAGGYLSVMTGLSHAEDIRAVVASYPVIDVTDPYYVETATRPYMGVGPLPRSLLDEHIDRVHRGEIPAVVSEDYALERAPLMFAAMQNGFFTELFPANRHELFPLQRLREGAQFPRGGLFVMHGTDDTLVPSRGSVLMEQMLVEVDPELNFRLTMRPGEHGFDSTVKLDEQWLAEGLAPLVTAWLS</sequence>
<dbReference type="KEGG" id="cdet:87951799"/>
<name>A0AAX4J4E8_9PEZI</name>
<dbReference type="PANTHER" id="PTHR23024:SF339">
    <property type="entry name" value="ALPHA_BETA HYDROLASE FOLD-3 DOMAIN-CONTAINING PROTEIN"/>
    <property type="match status" value="1"/>
</dbReference>
<dbReference type="AlphaFoldDB" id="A0AAX4J4E8"/>
<dbReference type="InterPro" id="IPR050466">
    <property type="entry name" value="Carboxylest/Gibb_receptor"/>
</dbReference>
<dbReference type="Proteomes" id="UP001322277">
    <property type="component" value="Chromosome 11"/>
</dbReference>
<organism evidence="2 3">
    <name type="scientific">Colletotrichum destructivum</name>
    <dbReference type="NCBI Taxonomy" id="34406"/>
    <lineage>
        <taxon>Eukaryota</taxon>
        <taxon>Fungi</taxon>
        <taxon>Dikarya</taxon>
        <taxon>Ascomycota</taxon>
        <taxon>Pezizomycotina</taxon>
        <taxon>Sordariomycetes</taxon>
        <taxon>Hypocreomycetidae</taxon>
        <taxon>Glomerellales</taxon>
        <taxon>Glomerellaceae</taxon>
        <taxon>Colletotrichum</taxon>
        <taxon>Colletotrichum destructivum species complex</taxon>
    </lineage>
</organism>
<dbReference type="InterPro" id="IPR029058">
    <property type="entry name" value="AB_hydrolase_fold"/>
</dbReference>
<dbReference type="EMBL" id="CP137315">
    <property type="protein sequence ID" value="WQF90285.1"/>
    <property type="molecule type" value="Genomic_DNA"/>
</dbReference>
<evidence type="ECO:0000259" key="1">
    <source>
        <dbReference type="Pfam" id="PF07859"/>
    </source>
</evidence>
<dbReference type="GO" id="GO:0016787">
    <property type="term" value="F:hydrolase activity"/>
    <property type="evidence" value="ECO:0007669"/>
    <property type="project" value="UniProtKB-KW"/>
</dbReference>
<protein>
    <submittedName>
        <fullName evidence="2">Alpha/beta hydrolase-3</fullName>
    </submittedName>
</protein>
<dbReference type="PANTHER" id="PTHR23024">
    <property type="entry name" value="ARYLACETAMIDE DEACETYLASE"/>
    <property type="match status" value="1"/>
</dbReference>
<keyword evidence="2" id="KW-0378">Hydrolase</keyword>
<keyword evidence="3" id="KW-1185">Reference proteome</keyword>
<accession>A0AAX4J4E8</accession>
<dbReference type="SUPFAM" id="SSF53474">
    <property type="entry name" value="alpha/beta-Hydrolases"/>
    <property type="match status" value="1"/>
</dbReference>
<reference evidence="3" key="1">
    <citation type="journal article" date="2023" name="bioRxiv">
        <title>Complete genome of the Medicago anthracnose fungus, Colletotrichum destructivum, reveals a mini-chromosome-like region within a core chromosome.</title>
        <authorList>
            <person name="Lapalu N."/>
            <person name="Simon A."/>
            <person name="Lu A."/>
            <person name="Plaumann P.-L."/>
            <person name="Amselem J."/>
            <person name="Pigne S."/>
            <person name="Auger A."/>
            <person name="Koch C."/>
            <person name="Dallery J.-F."/>
            <person name="O'Connell R.J."/>
        </authorList>
    </citation>
    <scope>NUCLEOTIDE SEQUENCE [LARGE SCALE GENOMIC DNA]</scope>
    <source>
        <strain evidence="3">CBS 520.97</strain>
    </source>
</reference>
<dbReference type="Gene3D" id="3.40.50.1820">
    <property type="entry name" value="alpha/beta hydrolase"/>
    <property type="match status" value="1"/>
</dbReference>
<dbReference type="InterPro" id="IPR013094">
    <property type="entry name" value="AB_hydrolase_3"/>
</dbReference>
<feature type="domain" description="Alpha/beta hydrolase fold-3" evidence="1">
    <location>
        <begin position="53"/>
        <end position="173"/>
    </location>
</feature>
<evidence type="ECO:0000313" key="3">
    <source>
        <dbReference type="Proteomes" id="UP001322277"/>
    </source>
</evidence>
<dbReference type="Pfam" id="PF07859">
    <property type="entry name" value="Abhydrolase_3"/>
    <property type="match status" value="1"/>
</dbReference>